<comment type="caution">
    <text evidence="3">The sequence shown here is derived from an EMBL/GenBank/DDBJ whole genome shotgun (WGS) entry which is preliminary data.</text>
</comment>
<feature type="transmembrane region" description="Helical" evidence="2">
    <location>
        <begin position="6"/>
        <end position="27"/>
    </location>
</feature>
<dbReference type="Pfam" id="PF12796">
    <property type="entry name" value="Ank_2"/>
    <property type="match status" value="2"/>
</dbReference>
<feature type="transmembrane region" description="Helical" evidence="2">
    <location>
        <begin position="34"/>
        <end position="54"/>
    </location>
</feature>
<feature type="repeat" description="ANK" evidence="1">
    <location>
        <begin position="453"/>
        <end position="485"/>
    </location>
</feature>
<proteinExistence type="predicted"/>
<keyword evidence="4" id="KW-1185">Reference proteome</keyword>
<dbReference type="Gene3D" id="1.25.40.20">
    <property type="entry name" value="Ankyrin repeat-containing domain"/>
    <property type="match status" value="3"/>
</dbReference>
<feature type="transmembrane region" description="Helical" evidence="2">
    <location>
        <begin position="74"/>
        <end position="93"/>
    </location>
</feature>
<organism evidence="3 4">
    <name type="scientific">Euplotes crassus</name>
    <dbReference type="NCBI Taxonomy" id="5936"/>
    <lineage>
        <taxon>Eukaryota</taxon>
        <taxon>Sar</taxon>
        <taxon>Alveolata</taxon>
        <taxon>Ciliophora</taxon>
        <taxon>Intramacronucleata</taxon>
        <taxon>Spirotrichea</taxon>
        <taxon>Hypotrichia</taxon>
        <taxon>Euplotida</taxon>
        <taxon>Euplotidae</taxon>
        <taxon>Moneuplotes</taxon>
    </lineage>
</organism>
<evidence type="ECO:0000256" key="1">
    <source>
        <dbReference type="PROSITE-ProRule" id="PRU00023"/>
    </source>
</evidence>
<evidence type="ECO:0000256" key="2">
    <source>
        <dbReference type="SAM" id="Phobius"/>
    </source>
</evidence>
<dbReference type="PANTHER" id="PTHR24121">
    <property type="entry name" value="NO MECHANORECEPTOR POTENTIAL C, ISOFORM D-RELATED"/>
    <property type="match status" value="1"/>
</dbReference>
<feature type="repeat" description="ANK" evidence="1">
    <location>
        <begin position="841"/>
        <end position="864"/>
    </location>
</feature>
<sequence>MNITLYMTIGVILGILDWLTDIIYFVATDFSSDALQMACICFIVFQPLFYGFLFATYGLSHPNSDKDWKVKAKYIYLSPLFSLLMYIKILPGYKKIFNWFRIKCKINVEDNNMALFTIENYYRVQIFTELFLQAIPMMIVQVTQNNNDEWKIVGFVSFLIALCILVKNGYQVIAFISHRVFDNVESTLRPSEEEQRNRRDRNEYFNLKSYLNEPDDHMLDDEGNTTLHQATRLEELEVLENQATMYPHMLFILNQMGMTPLDTAIFEGKNDRADLLLKKSKKFHNMSSIRFITKPHRLDLKYEKSFTLAIQKNNNDLLFKFPNKSVKTMYVPISPMRSYEQYRFLKSLNKDIFMTPIHLACRLSNDEAIRVLIEKHQYDMNILLDEKSPIFELISTSTYQDLVILSYAMKTCKPDINAGNKLPLNQAIERGNKLITKVLLEHGRPNFFKKDVDGFAPIHVAGIKRDYEMFQMLVKKGADPSIPDGNGNTILHHLCEAAVKDSEFQFIKDLVEVHDLRLTRNNEHMTPYDLIRAYPKKDMPFRNSPNLRKDVWEYFEEQIEQVPDIIDAENYADIHLAIIRGEISEVTKLLDEDDENINLRDMEGKTPYMLSIEHERVEIADLLFKKGALVALTESKQGNTALHIAAKMGNFHAAKNIMEAEPQLALSTNFESQSPFHVAVESRSMEVLQEMEKYKIDSLQIKNTDGENPLFVACKVGDKDIFEWFGGKIDFFKARGDRNYKGQTIEHYVCLLTKHDIVHHIKPLPDTKDYYGNLPIFYSIQNNDALMIGKYFKKGKQYFHIKNFKNQSLFHVAGKYNAYEALISIVKNHIFFEELLKRDIKGDTPLHSAAKRGSAEVLEFYLKNCSNKFLEIENNFGHTPLEAVKDKIKFIESEEEKEDEIKKSETYDLKRCEEILEKYEQNIEADWNYDIGYREFLSKCDPDLKLFMNLL</sequence>
<dbReference type="SUPFAM" id="SSF48403">
    <property type="entry name" value="Ankyrin repeat"/>
    <property type="match status" value="3"/>
</dbReference>
<dbReference type="PROSITE" id="PS50297">
    <property type="entry name" value="ANK_REP_REGION"/>
    <property type="match status" value="2"/>
</dbReference>
<keyword evidence="2" id="KW-0472">Membrane</keyword>
<dbReference type="PANTHER" id="PTHR24121:SF23">
    <property type="entry name" value="NO MECHANORECEPTOR POTENTIAL C, ISOFORM H"/>
    <property type="match status" value="1"/>
</dbReference>
<evidence type="ECO:0000313" key="3">
    <source>
        <dbReference type="EMBL" id="CAI2382471.1"/>
    </source>
</evidence>
<dbReference type="PROSITE" id="PS50088">
    <property type="entry name" value="ANK_REPEAT"/>
    <property type="match status" value="4"/>
</dbReference>
<feature type="repeat" description="ANK" evidence="1">
    <location>
        <begin position="603"/>
        <end position="635"/>
    </location>
</feature>
<evidence type="ECO:0008006" key="5">
    <source>
        <dbReference type="Google" id="ProtNLM"/>
    </source>
</evidence>
<name>A0AAD1Y1B2_EUPCR</name>
<gene>
    <name evidence="3" type="ORF">ECRASSUSDP1_LOCUS23944</name>
</gene>
<dbReference type="SMART" id="SM00248">
    <property type="entry name" value="ANK"/>
    <property type="match status" value="12"/>
</dbReference>
<keyword evidence="1" id="KW-0040">ANK repeat</keyword>
<keyword evidence="2" id="KW-1133">Transmembrane helix</keyword>
<dbReference type="Pfam" id="PF00023">
    <property type="entry name" value="Ank"/>
    <property type="match status" value="1"/>
</dbReference>
<accession>A0AAD1Y1B2</accession>
<feature type="repeat" description="ANK" evidence="1">
    <location>
        <begin position="637"/>
        <end position="669"/>
    </location>
</feature>
<dbReference type="InterPro" id="IPR036770">
    <property type="entry name" value="Ankyrin_rpt-contain_sf"/>
</dbReference>
<dbReference type="AlphaFoldDB" id="A0AAD1Y1B2"/>
<dbReference type="InterPro" id="IPR002110">
    <property type="entry name" value="Ankyrin_rpt"/>
</dbReference>
<keyword evidence="2" id="KW-0812">Transmembrane</keyword>
<dbReference type="EMBL" id="CAMPGE010024648">
    <property type="protein sequence ID" value="CAI2382471.1"/>
    <property type="molecule type" value="Genomic_DNA"/>
</dbReference>
<protein>
    <recommendedName>
        <fullName evidence="5">Ankyrin repeat protein</fullName>
    </recommendedName>
</protein>
<feature type="transmembrane region" description="Helical" evidence="2">
    <location>
        <begin position="152"/>
        <end position="170"/>
    </location>
</feature>
<reference evidence="3" key="1">
    <citation type="submission" date="2023-07" db="EMBL/GenBank/DDBJ databases">
        <authorList>
            <consortium name="AG Swart"/>
            <person name="Singh M."/>
            <person name="Singh A."/>
            <person name="Seah K."/>
            <person name="Emmerich C."/>
        </authorList>
    </citation>
    <scope>NUCLEOTIDE SEQUENCE</scope>
    <source>
        <strain evidence="3">DP1</strain>
    </source>
</reference>
<evidence type="ECO:0000313" key="4">
    <source>
        <dbReference type="Proteomes" id="UP001295684"/>
    </source>
</evidence>
<dbReference type="Proteomes" id="UP001295684">
    <property type="component" value="Unassembled WGS sequence"/>
</dbReference>